<reference evidence="2 3" key="1">
    <citation type="submission" date="2020-12" db="EMBL/GenBank/DDBJ databases">
        <title>Novel Thalassolituus-related marine hydrocarbonoclastic bacteria mediated algae-derived hydrocarbons mineralization in twilight zone of the northern South China Sea.</title>
        <authorList>
            <person name="Dong C."/>
        </authorList>
    </citation>
    <scope>NUCLEOTIDE SEQUENCE [LARGE SCALE GENOMIC DNA]</scope>
    <source>
        <strain evidence="2 3">IMCC1826</strain>
    </source>
</reference>
<dbReference type="RefSeq" id="WP_225674854.1">
    <property type="nucleotide sequence ID" value="NZ_JAEDAH010000057.1"/>
</dbReference>
<keyword evidence="1" id="KW-0472">Membrane</keyword>
<dbReference type="EMBL" id="JAEDAH010000057">
    <property type="protein sequence ID" value="MCA6064156.1"/>
    <property type="molecule type" value="Genomic_DNA"/>
</dbReference>
<comment type="caution">
    <text evidence="2">The sequence shown here is derived from an EMBL/GenBank/DDBJ whole genome shotgun (WGS) entry which is preliminary data.</text>
</comment>
<feature type="transmembrane region" description="Helical" evidence="1">
    <location>
        <begin position="147"/>
        <end position="165"/>
    </location>
</feature>
<name>A0ABS7ZUT1_9GAMM</name>
<keyword evidence="1" id="KW-0812">Transmembrane</keyword>
<dbReference type="Proteomes" id="UP000714380">
    <property type="component" value="Unassembled WGS sequence"/>
</dbReference>
<keyword evidence="1" id="KW-1133">Transmembrane helix</keyword>
<sequence>MFKFYRRVALAQTLFTVLIVYMAYYINVQPNTGLPEKFELINRTGQVSRLEKIESPGKASSGISFSLYKDAYTYFYSSKSGNMGVVYKALEDSRSEGKTVSLLCDLYRKSLEQKTTLSSRCFEVAVENSMIQSYEDVVKGYTNDAALLRYFAAAMILWSLLLWLFTLRFKENRRFC</sequence>
<accession>A0ABS7ZUT1</accession>
<proteinExistence type="predicted"/>
<protein>
    <submittedName>
        <fullName evidence="2">Uncharacterized protein</fullName>
    </submittedName>
</protein>
<evidence type="ECO:0000313" key="3">
    <source>
        <dbReference type="Proteomes" id="UP000714380"/>
    </source>
</evidence>
<evidence type="ECO:0000313" key="2">
    <source>
        <dbReference type="EMBL" id="MCA6064156.1"/>
    </source>
</evidence>
<organism evidence="2 3">
    <name type="scientific">Thalassolituus marinus</name>
    <dbReference type="NCBI Taxonomy" id="671053"/>
    <lineage>
        <taxon>Bacteria</taxon>
        <taxon>Pseudomonadati</taxon>
        <taxon>Pseudomonadota</taxon>
        <taxon>Gammaproteobacteria</taxon>
        <taxon>Oceanospirillales</taxon>
        <taxon>Oceanospirillaceae</taxon>
        <taxon>Thalassolituus</taxon>
    </lineage>
</organism>
<evidence type="ECO:0000256" key="1">
    <source>
        <dbReference type="SAM" id="Phobius"/>
    </source>
</evidence>
<keyword evidence="3" id="KW-1185">Reference proteome</keyword>
<gene>
    <name evidence="2" type="ORF">I9W95_11120</name>
</gene>
<feature type="transmembrane region" description="Helical" evidence="1">
    <location>
        <begin position="7"/>
        <end position="26"/>
    </location>
</feature>